<feature type="transmembrane region" description="Helical" evidence="1">
    <location>
        <begin position="76"/>
        <end position="99"/>
    </location>
</feature>
<feature type="transmembrane region" description="Helical" evidence="1">
    <location>
        <begin position="918"/>
        <end position="939"/>
    </location>
</feature>
<keyword evidence="1" id="KW-1133">Transmembrane helix</keyword>
<name>A0A7D6ESA6_9NIDO</name>
<keyword evidence="1" id="KW-0812">Transmembrane</keyword>
<feature type="transmembrane region" description="Helical" evidence="1">
    <location>
        <begin position="1038"/>
        <end position="1057"/>
    </location>
</feature>
<accession>A0A7D6ESA6</accession>
<evidence type="ECO:0000256" key="1">
    <source>
        <dbReference type="SAM" id="Phobius"/>
    </source>
</evidence>
<sequence>MQRNRQSSVSVTCAKPPTNLTTTAVHQIPCITSKLTKAESQHQQHQKPYQRINLAVWITDQSSVTRKTLLNIWAGVRLFVTRVTILLLLTFASVLLYHWSIELNTPLLTVFMIRWNMLVKLTILQHCFILRLVTYLAIGLVLLTALKNVATSVLCFLNYSMKTLICIDSALGRLSKILLLILITSNSKVHSLDTSVSNNFLSMQDLTIYQRYHDLSVYDDLLTIPVTINFTDQYVHILLNKLYTTHIFQDIPNLSHALYSEFNNTVHDIKNHDRFAFKEYSDYNVFKVCDHGDAELTAINNADYAYFTNHSISASLAYQLLIHLHDLRCDLPPFLIRGINVFNYLHRLMYYAHVTADTNICLVFLAKLTRPLSERLSYKYNPLDIQVYYYKVLPQIIPPKLSSIYESDVCTGATFESDTYSISCDHDNCQFKQHYRGRQKRSLTVSDYKPFEHNVIINNKTIPILQHMTMYGPLPMRNRLKDVLDYEGISYPKSRRRRWDSSVVCGWPIVSSAAKILGGECSISPAVESIKTSLQTTKRIVTEQQETLNSLYKGIILNNKHLQTIYKQLGNQKHNIDDFHDETHLKSEIDRYWLTINQRAITYIQGYHAMLIYLNTLRLGKSDSNTAELDELLNLGTLLNNYNATISSASLHNVMLSDVEIVGMLGGVSNLRIDVSVPIYYGKELPSVVFSALTLPICYKINETLYTSTDYSAELVCDTKFTCYRSNLADCYQTNIGTYLCPRNTLNIKHQAKLRKASHYECQTDYLIPPHSLYILNSTTINIYKCNNNTIDKTITLKQPPTMFDMACGYIYQTSTKLYHNCYCNNVTTYYYKFDSNNSLIPNTYLYDKYIDSSLSFELNSSNIDNTLDQRISEAIKDLNTTGSNITSDFEYHKNRVLSDLDELSSEIDSIHGNMSSWLTYVILAVVTILTFYILSIFCRGANTRYSMLLLALLLPLAAAGPVTVDDDNFPGNCTVTTDITACSTRDFDACYLLESTSYCFCENTAKYSKPTGRSKCVKPHYLLKPIIDFFRNIFEPANLNLVLSIIILIVLFLHYYHTKTSQGRSIIPFRKRQ</sequence>
<reference evidence="2" key="1">
    <citation type="submission" date="2019-10" db="EMBL/GenBank/DDBJ databases">
        <title>The virome associated to Eryshiphales from vegetable crops in Italy.</title>
        <authorList>
            <person name="Chiapello M."/>
            <person name="Turina M."/>
        </authorList>
    </citation>
    <scope>NUCLEOTIDE SEQUENCE</scope>
    <source>
        <strain evidence="2">PM-A_DN27848</strain>
    </source>
</reference>
<evidence type="ECO:0000313" key="2">
    <source>
        <dbReference type="EMBL" id="QLL27748.1"/>
    </source>
</evidence>
<keyword evidence="1" id="KW-0472">Membrane</keyword>
<protein>
    <submittedName>
        <fullName evidence="2">Uncharacterized protein</fullName>
    </submittedName>
</protein>
<proteinExistence type="predicted"/>
<feature type="transmembrane region" description="Helical" evidence="1">
    <location>
        <begin position="946"/>
        <end position="965"/>
    </location>
</feature>
<organism evidence="2">
    <name type="scientific">Leveillula taurica associated alphamesonivirus 1</name>
    <dbReference type="NCBI Taxonomy" id="2754855"/>
    <lineage>
        <taxon>Viruses</taxon>
        <taxon>Riboviria</taxon>
        <taxon>Orthornavirae</taxon>
        <taxon>Pisuviricota</taxon>
        <taxon>Pisoniviricetes</taxon>
        <taxon>Nidovirales</taxon>
        <taxon>Mesnidovirineae</taxon>
        <taxon>Mesoniviridae</taxon>
        <taxon>Hexponivirinae</taxon>
        <taxon>Alphamesonivirus</taxon>
    </lineage>
</organism>
<dbReference type="EMBL" id="MN609865">
    <property type="protein sequence ID" value="QLL27748.1"/>
    <property type="molecule type" value="Genomic_RNA"/>
</dbReference>